<dbReference type="InterPro" id="IPR009061">
    <property type="entry name" value="DNA-bd_dom_put_sf"/>
</dbReference>
<evidence type="ECO:0000259" key="1">
    <source>
        <dbReference type="Pfam" id="PF12728"/>
    </source>
</evidence>
<evidence type="ECO:0000313" key="2">
    <source>
        <dbReference type="EMBL" id="GAA0671434.1"/>
    </source>
</evidence>
<sequence>MAAGGSNALLTPDQAAEYLNIPKRTLMDSYQRWGLRHVRVGKHVRFRVRDVENWIDSQTVEP</sequence>
<organism evidence="2 3">
    <name type="scientific">Streptomyces thermocarboxydovorans</name>
    <dbReference type="NCBI Taxonomy" id="59298"/>
    <lineage>
        <taxon>Bacteria</taxon>
        <taxon>Bacillati</taxon>
        <taxon>Actinomycetota</taxon>
        <taxon>Actinomycetes</taxon>
        <taxon>Kitasatosporales</taxon>
        <taxon>Streptomycetaceae</taxon>
        <taxon>Streptomyces</taxon>
    </lineage>
</organism>
<keyword evidence="3" id="KW-1185">Reference proteome</keyword>
<reference evidence="2 3" key="1">
    <citation type="journal article" date="2019" name="Int. J. Syst. Evol. Microbiol.">
        <title>The Global Catalogue of Microorganisms (GCM) 10K type strain sequencing project: providing services to taxonomists for standard genome sequencing and annotation.</title>
        <authorList>
            <consortium name="The Broad Institute Genomics Platform"/>
            <consortium name="The Broad Institute Genome Sequencing Center for Infectious Disease"/>
            <person name="Wu L."/>
            <person name="Ma J."/>
        </authorList>
    </citation>
    <scope>NUCLEOTIDE SEQUENCE [LARGE SCALE GENOMIC DNA]</scope>
    <source>
        <strain evidence="2 3">JCM 10367</strain>
    </source>
</reference>
<dbReference type="SUPFAM" id="SSF46955">
    <property type="entry name" value="Putative DNA-binding domain"/>
    <property type="match status" value="1"/>
</dbReference>
<comment type="caution">
    <text evidence="2">The sequence shown here is derived from an EMBL/GenBank/DDBJ whole genome shotgun (WGS) entry which is preliminary data.</text>
</comment>
<name>A0ABN1HWY1_9ACTN</name>
<dbReference type="Proteomes" id="UP001500724">
    <property type="component" value="Unassembled WGS sequence"/>
</dbReference>
<gene>
    <name evidence="2" type="ORF">GCM10009535_58940</name>
</gene>
<dbReference type="InterPro" id="IPR010093">
    <property type="entry name" value="SinI_DNA-bd"/>
</dbReference>
<accession>A0ABN1HWY1</accession>
<evidence type="ECO:0000313" key="3">
    <source>
        <dbReference type="Proteomes" id="UP001500724"/>
    </source>
</evidence>
<protein>
    <recommendedName>
        <fullName evidence="1">Helix-turn-helix domain-containing protein</fullName>
    </recommendedName>
</protein>
<feature type="domain" description="Helix-turn-helix" evidence="1">
    <location>
        <begin position="9"/>
        <end position="58"/>
    </location>
</feature>
<proteinExistence type="predicted"/>
<dbReference type="Pfam" id="PF12728">
    <property type="entry name" value="HTH_17"/>
    <property type="match status" value="1"/>
</dbReference>
<dbReference type="RefSeq" id="WP_344007577.1">
    <property type="nucleotide sequence ID" value="NZ_BAAAGU010000102.1"/>
</dbReference>
<dbReference type="NCBIfam" id="TIGR01764">
    <property type="entry name" value="excise"/>
    <property type="match status" value="1"/>
</dbReference>
<dbReference type="EMBL" id="BAAAGU010000102">
    <property type="protein sequence ID" value="GAA0671434.1"/>
    <property type="molecule type" value="Genomic_DNA"/>
</dbReference>
<dbReference type="InterPro" id="IPR041657">
    <property type="entry name" value="HTH_17"/>
</dbReference>